<evidence type="ECO:0000313" key="3">
    <source>
        <dbReference type="Proteomes" id="UP000308652"/>
    </source>
</evidence>
<feature type="compositionally biased region" description="Polar residues" evidence="1">
    <location>
        <begin position="607"/>
        <end position="616"/>
    </location>
</feature>
<feature type="compositionally biased region" description="Polar residues" evidence="1">
    <location>
        <begin position="800"/>
        <end position="836"/>
    </location>
</feature>
<feature type="compositionally biased region" description="Low complexity" evidence="1">
    <location>
        <begin position="632"/>
        <end position="663"/>
    </location>
</feature>
<feature type="compositionally biased region" description="Polar residues" evidence="1">
    <location>
        <begin position="916"/>
        <end position="928"/>
    </location>
</feature>
<name>A0A5C3LTX5_9AGAR</name>
<feature type="region of interest" description="Disordered" evidence="1">
    <location>
        <begin position="796"/>
        <end position="957"/>
    </location>
</feature>
<dbReference type="GO" id="GO:0003684">
    <property type="term" value="F:damaged DNA binding"/>
    <property type="evidence" value="ECO:0007669"/>
    <property type="project" value="TreeGrafter"/>
</dbReference>
<feature type="compositionally biased region" description="Acidic residues" evidence="1">
    <location>
        <begin position="899"/>
        <end position="911"/>
    </location>
</feature>
<feature type="compositionally biased region" description="Polar residues" evidence="1">
    <location>
        <begin position="542"/>
        <end position="566"/>
    </location>
</feature>
<sequence>MWVLTGPFDGELGSELNFQKSKLLKTGKSYPFGRKDRPLCMASKKVSHDHCEFIVGPYSVDEVADPTTRPLLEFINKKEKGIRVMRDGQELIANPSTVMSLENGDYVNVISGIPIIVQWVSVCCYSPKPSVSLDTCAALGINVVQVPNTQVTHHLTGSYIANPSIIASLVSACQFVKPEWLHEVMRLGNTALEDLFALPPISKYRPSFSPSLSPTLKDFKIWEPNEERIKMFAQFRFICVGEKPRELDSDLRAVISRAGGTVETFGVHGGVAKFHQVLTRGQAKEGKKLVVIGDLKAIKAAVSQDGLNDLNAEARTFGLHFISSDVIIQAVLDVDTANFEKHNDGMDVNQIANVSSSMPDFVANTLDDEPSFAPPPPPPKRLARHVTSRSISAEHSTRPKTPEPEPEREVEAPRSRRTLTRRVNAGRPVVTGLEDPSSILDSVPDISAFGNPTPTPQPTIDLTAPTPVRKSRLKRRVVGVDPSPAVQDSFDSQALGMTMDEPGQEPPLKKFKALFEASDPARGDLGSLVESSIDESDPFGRSLTQSETQSGTQSRAGRMQTTTGTSLGILREEEEETQSSMGSVVSSRGTKRSIGSVEAEEMEVEQTVGTMDSEISGTKKRAVEGVNAVERVPSVQPSAAPAASQAMCKPSPSKTKPSKLAKPGAPSGKPDTDVAFLKAIASTKRGKKHEDEFDRDFNKLKISKPVLDREEPEDQWKVLGDFGDDSGLRGNFMTVVDLDLYAETEKGRDRRSNHIANLDWERKPNFKKFKKKDSSTGHTNKIELVASSQEDYGIGASYWKNGNQPSRTFSESQSQDDYVPSIQQQNQARTNSQLPTTKRKAIEVLDSEEDEPAPKKSKSRASSRASPAAPAKRISRANAKAPQKSQHLFLMSDDKIKEEDEYERIEDDDDEKTLRSFGTFSRRPTQVPSKKRSAHAGDDDSDEDAVFKGFAGRKKTR</sequence>
<dbReference type="Proteomes" id="UP000308652">
    <property type="component" value="Unassembled WGS sequence"/>
</dbReference>
<dbReference type="GO" id="GO:0030870">
    <property type="term" value="C:Mre11 complex"/>
    <property type="evidence" value="ECO:0007669"/>
    <property type="project" value="InterPro"/>
</dbReference>
<dbReference type="OrthoDB" id="552194at2759"/>
<dbReference type="InterPro" id="IPR040227">
    <property type="entry name" value="Nibrin-rel"/>
</dbReference>
<accession>A0A5C3LTX5</accession>
<proteinExistence type="predicted"/>
<protein>
    <recommendedName>
        <fullName evidence="4">BRCT domain-containing protein</fullName>
    </recommendedName>
</protein>
<evidence type="ECO:0000313" key="2">
    <source>
        <dbReference type="EMBL" id="TFK35843.1"/>
    </source>
</evidence>
<dbReference type="EMBL" id="ML213618">
    <property type="protein sequence ID" value="TFK35843.1"/>
    <property type="molecule type" value="Genomic_DNA"/>
</dbReference>
<feature type="region of interest" description="Disordered" evidence="1">
    <location>
        <begin position="362"/>
        <end position="422"/>
    </location>
</feature>
<dbReference type="AlphaFoldDB" id="A0A5C3LTX5"/>
<reference evidence="2 3" key="1">
    <citation type="journal article" date="2019" name="Nat. Ecol. Evol.">
        <title>Megaphylogeny resolves global patterns of mushroom evolution.</title>
        <authorList>
            <person name="Varga T."/>
            <person name="Krizsan K."/>
            <person name="Foldi C."/>
            <person name="Dima B."/>
            <person name="Sanchez-Garcia M."/>
            <person name="Sanchez-Ramirez S."/>
            <person name="Szollosi G.J."/>
            <person name="Szarkandi J.G."/>
            <person name="Papp V."/>
            <person name="Albert L."/>
            <person name="Andreopoulos W."/>
            <person name="Angelini C."/>
            <person name="Antonin V."/>
            <person name="Barry K.W."/>
            <person name="Bougher N.L."/>
            <person name="Buchanan P."/>
            <person name="Buyck B."/>
            <person name="Bense V."/>
            <person name="Catcheside P."/>
            <person name="Chovatia M."/>
            <person name="Cooper J."/>
            <person name="Damon W."/>
            <person name="Desjardin D."/>
            <person name="Finy P."/>
            <person name="Geml J."/>
            <person name="Haridas S."/>
            <person name="Hughes K."/>
            <person name="Justo A."/>
            <person name="Karasinski D."/>
            <person name="Kautmanova I."/>
            <person name="Kiss B."/>
            <person name="Kocsube S."/>
            <person name="Kotiranta H."/>
            <person name="LaButti K.M."/>
            <person name="Lechner B.E."/>
            <person name="Liimatainen K."/>
            <person name="Lipzen A."/>
            <person name="Lukacs Z."/>
            <person name="Mihaltcheva S."/>
            <person name="Morgado L.N."/>
            <person name="Niskanen T."/>
            <person name="Noordeloos M.E."/>
            <person name="Ohm R.A."/>
            <person name="Ortiz-Santana B."/>
            <person name="Ovrebo C."/>
            <person name="Racz N."/>
            <person name="Riley R."/>
            <person name="Savchenko A."/>
            <person name="Shiryaev A."/>
            <person name="Soop K."/>
            <person name="Spirin V."/>
            <person name="Szebenyi C."/>
            <person name="Tomsovsky M."/>
            <person name="Tulloss R.E."/>
            <person name="Uehling J."/>
            <person name="Grigoriev I.V."/>
            <person name="Vagvolgyi C."/>
            <person name="Papp T."/>
            <person name="Martin F.M."/>
            <person name="Miettinen O."/>
            <person name="Hibbett D.S."/>
            <person name="Nagy L.G."/>
        </authorList>
    </citation>
    <scope>NUCLEOTIDE SEQUENCE [LARGE SCALE GENOMIC DNA]</scope>
    <source>
        <strain evidence="2 3">CBS 166.37</strain>
    </source>
</reference>
<feature type="compositionally biased region" description="Basic and acidic residues" evidence="1">
    <location>
        <begin position="395"/>
        <end position="414"/>
    </location>
</feature>
<dbReference type="PANTHER" id="PTHR12162:SF0">
    <property type="entry name" value="NIBRIN"/>
    <property type="match status" value="1"/>
</dbReference>
<feature type="region of interest" description="Disordered" evidence="1">
    <location>
        <begin position="632"/>
        <end position="673"/>
    </location>
</feature>
<gene>
    <name evidence="2" type="ORF">BDQ12DRAFT_655171</name>
</gene>
<feature type="compositionally biased region" description="Low complexity" evidence="1">
    <location>
        <begin position="862"/>
        <end position="872"/>
    </location>
</feature>
<dbReference type="GO" id="GO:0007095">
    <property type="term" value="P:mitotic G2 DNA damage checkpoint signaling"/>
    <property type="evidence" value="ECO:0007669"/>
    <property type="project" value="InterPro"/>
</dbReference>
<dbReference type="PANTHER" id="PTHR12162">
    <property type="entry name" value="NIBRIN-RELATED"/>
    <property type="match status" value="1"/>
</dbReference>
<dbReference type="GO" id="GO:0000724">
    <property type="term" value="P:double-strand break repair via homologous recombination"/>
    <property type="evidence" value="ECO:0007669"/>
    <property type="project" value="TreeGrafter"/>
</dbReference>
<organism evidence="2 3">
    <name type="scientific">Crucibulum laeve</name>
    <dbReference type="NCBI Taxonomy" id="68775"/>
    <lineage>
        <taxon>Eukaryota</taxon>
        <taxon>Fungi</taxon>
        <taxon>Dikarya</taxon>
        <taxon>Basidiomycota</taxon>
        <taxon>Agaricomycotina</taxon>
        <taxon>Agaricomycetes</taxon>
        <taxon>Agaricomycetidae</taxon>
        <taxon>Agaricales</taxon>
        <taxon>Agaricineae</taxon>
        <taxon>Nidulariaceae</taxon>
        <taxon>Crucibulum</taxon>
    </lineage>
</organism>
<feature type="region of interest" description="Disordered" evidence="1">
    <location>
        <begin position="523"/>
        <end position="618"/>
    </location>
</feature>
<feature type="compositionally biased region" description="Polar residues" evidence="1">
    <location>
        <begin position="578"/>
        <end position="588"/>
    </location>
</feature>
<keyword evidence="3" id="KW-1185">Reference proteome</keyword>
<evidence type="ECO:0000256" key="1">
    <source>
        <dbReference type="SAM" id="MobiDB-lite"/>
    </source>
</evidence>
<evidence type="ECO:0008006" key="4">
    <source>
        <dbReference type="Google" id="ProtNLM"/>
    </source>
</evidence>